<feature type="domain" description="Response regulatory" evidence="3">
    <location>
        <begin position="2"/>
        <end position="116"/>
    </location>
</feature>
<keyword evidence="1" id="KW-0238">DNA-binding</keyword>
<proteinExistence type="predicted"/>
<organism evidence="4 5">
    <name type="scientific">Coleofasciculus chthonoplastes PCC 7420</name>
    <dbReference type="NCBI Taxonomy" id="118168"/>
    <lineage>
        <taxon>Bacteria</taxon>
        <taxon>Bacillati</taxon>
        <taxon>Cyanobacteriota</taxon>
        <taxon>Cyanophyceae</taxon>
        <taxon>Coleofasciculales</taxon>
        <taxon>Coleofasciculaceae</taxon>
        <taxon>Coleofasciculus</taxon>
    </lineage>
</organism>
<dbReference type="HOGENOM" id="CLU_000445_69_9_3"/>
<dbReference type="PANTHER" id="PTHR48111">
    <property type="entry name" value="REGULATOR OF RPOS"/>
    <property type="match status" value="1"/>
</dbReference>
<dbReference type="SUPFAM" id="SSF52172">
    <property type="entry name" value="CheY-like"/>
    <property type="match status" value="1"/>
</dbReference>
<dbReference type="PROSITE" id="PS50110">
    <property type="entry name" value="RESPONSE_REGULATORY"/>
    <property type="match status" value="1"/>
</dbReference>
<evidence type="ECO:0000259" key="3">
    <source>
        <dbReference type="PROSITE" id="PS50110"/>
    </source>
</evidence>
<dbReference type="OrthoDB" id="483651at2"/>
<dbReference type="GO" id="GO:0032993">
    <property type="term" value="C:protein-DNA complex"/>
    <property type="evidence" value="ECO:0007669"/>
    <property type="project" value="TreeGrafter"/>
</dbReference>
<evidence type="ECO:0000256" key="2">
    <source>
        <dbReference type="PROSITE-ProRule" id="PRU00169"/>
    </source>
</evidence>
<dbReference type="eggNOG" id="COG0745">
    <property type="taxonomic scope" value="Bacteria"/>
</dbReference>
<dbReference type="RefSeq" id="WP_006100211.1">
    <property type="nucleotide sequence ID" value="NZ_DS989846.1"/>
</dbReference>
<dbReference type="Pfam" id="PF00072">
    <property type="entry name" value="Response_reg"/>
    <property type="match status" value="1"/>
</dbReference>
<dbReference type="InterPro" id="IPR011006">
    <property type="entry name" value="CheY-like_superfamily"/>
</dbReference>
<dbReference type="GO" id="GO:0000976">
    <property type="term" value="F:transcription cis-regulatory region binding"/>
    <property type="evidence" value="ECO:0007669"/>
    <property type="project" value="TreeGrafter"/>
</dbReference>
<evidence type="ECO:0000256" key="1">
    <source>
        <dbReference type="ARBA" id="ARBA00023125"/>
    </source>
</evidence>
<protein>
    <recommendedName>
        <fullName evidence="3">Response regulatory domain-containing protein</fullName>
    </recommendedName>
</protein>
<dbReference type="GO" id="GO:0000156">
    <property type="term" value="F:phosphorelay response regulator activity"/>
    <property type="evidence" value="ECO:0007669"/>
    <property type="project" value="TreeGrafter"/>
</dbReference>
<evidence type="ECO:0000313" key="4">
    <source>
        <dbReference type="EMBL" id="EDX76482.1"/>
    </source>
</evidence>
<dbReference type="GO" id="GO:0006355">
    <property type="term" value="P:regulation of DNA-templated transcription"/>
    <property type="evidence" value="ECO:0007669"/>
    <property type="project" value="TreeGrafter"/>
</dbReference>
<feature type="modified residue" description="4-aspartylphosphate" evidence="2">
    <location>
        <position position="51"/>
    </location>
</feature>
<dbReference type="EMBL" id="DS989846">
    <property type="protein sequence ID" value="EDX76482.1"/>
    <property type="molecule type" value="Genomic_DNA"/>
</dbReference>
<dbReference type="InterPro" id="IPR039420">
    <property type="entry name" value="WalR-like"/>
</dbReference>
<keyword evidence="2" id="KW-0597">Phosphoprotein</keyword>
<dbReference type="InterPro" id="IPR001789">
    <property type="entry name" value="Sig_transdc_resp-reg_receiver"/>
</dbReference>
<dbReference type="PANTHER" id="PTHR48111:SF15">
    <property type="entry name" value="OMPR SUBFAMILY"/>
    <property type="match status" value="1"/>
</dbReference>
<sequence length="119" mass="13622">MKILVVEDNLDFAEALFECLTFEGYIVDVVTNGVAAWERAVITDYDLVLSDIELPKLDGISLCKKLRYHGYHLPIFLMTGLERDLPIILTNEAKANGYFFKPFSFQELLDRIQSHCLCC</sequence>
<dbReference type="Gene3D" id="3.40.50.2300">
    <property type="match status" value="1"/>
</dbReference>
<dbReference type="STRING" id="118168.MC7420_4738"/>
<keyword evidence="5" id="KW-1185">Reference proteome</keyword>
<reference evidence="4 5" key="1">
    <citation type="submission" date="2008-07" db="EMBL/GenBank/DDBJ databases">
        <authorList>
            <person name="Tandeau de Marsac N."/>
            <person name="Ferriera S."/>
            <person name="Johnson J."/>
            <person name="Kravitz S."/>
            <person name="Beeson K."/>
            <person name="Sutton G."/>
            <person name="Rogers Y.-H."/>
            <person name="Friedman R."/>
            <person name="Frazier M."/>
            <person name="Venter J.C."/>
        </authorList>
    </citation>
    <scope>NUCLEOTIDE SEQUENCE [LARGE SCALE GENOMIC DNA]</scope>
    <source>
        <strain evidence="4 5">PCC 7420</strain>
    </source>
</reference>
<dbReference type="GO" id="GO:0005829">
    <property type="term" value="C:cytosol"/>
    <property type="evidence" value="ECO:0007669"/>
    <property type="project" value="TreeGrafter"/>
</dbReference>
<dbReference type="AlphaFoldDB" id="B4VN43"/>
<dbReference type="Proteomes" id="UP000003835">
    <property type="component" value="Unassembled WGS sequence"/>
</dbReference>
<name>B4VN43_9CYAN</name>
<accession>B4VN43</accession>
<gene>
    <name evidence="4" type="ORF">MC7420_4738</name>
</gene>
<dbReference type="SMART" id="SM00448">
    <property type="entry name" value="REC"/>
    <property type="match status" value="1"/>
</dbReference>
<evidence type="ECO:0000313" key="5">
    <source>
        <dbReference type="Proteomes" id="UP000003835"/>
    </source>
</evidence>